<dbReference type="EMBL" id="CM039438">
    <property type="protein sequence ID" value="KAI4299256.1"/>
    <property type="molecule type" value="Genomic_DNA"/>
</dbReference>
<gene>
    <name evidence="1" type="ORF">L6164_032733</name>
</gene>
<accession>A0ACB9KPR1</accession>
<protein>
    <submittedName>
        <fullName evidence="1">Uncharacterized protein</fullName>
    </submittedName>
</protein>
<evidence type="ECO:0000313" key="2">
    <source>
        <dbReference type="Proteomes" id="UP000828941"/>
    </source>
</evidence>
<organism evidence="1 2">
    <name type="scientific">Bauhinia variegata</name>
    <name type="common">Purple orchid tree</name>
    <name type="synonym">Phanera variegata</name>
    <dbReference type="NCBI Taxonomy" id="167791"/>
    <lineage>
        <taxon>Eukaryota</taxon>
        <taxon>Viridiplantae</taxon>
        <taxon>Streptophyta</taxon>
        <taxon>Embryophyta</taxon>
        <taxon>Tracheophyta</taxon>
        <taxon>Spermatophyta</taxon>
        <taxon>Magnoliopsida</taxon>
        <taxon>eudicotyledons</taxon>
        <taxon>Gunneridae</taxon>
        <taxon>Pentapetalae</taxon>
        <taxon>rosids</taxon>
        <taxon>fabids</taxon>
        <taxon>Fabales</taxon>
        <taxon>Fabaceae</taxon>
        <taxon>Cercidoideae</taxon>
        <taxon>Cercideae</taxon>
        <taxon>Bauhiniinae</taxon>
        <taxon>Bauhinia</taxon>
    </lineage>
</organism>
<name>A0ACB9KPR1_BAUVA</name>
<proteinExistence type="predicted"/>
<comment type="caution">
    <text evidence="1">The sequence shown here is derived from an EMBL/GenBank/DDBJ whole genome shotgun (WGS) entry which is preliminary data.</text>
</comment>
<evidence type="ECO:0000313" key="1">
    <source>
        <dbReference type="EMBL" id="KAI4299256.1"/>
    </source>
</evidence>
<keyword evidence="2" id="KW-1185">Reference proteome</keyword>
<reference evidence="1 2" key="1">
    <citation type="journal article" date="2022" name="DNA Res.">
        <title>Chromosomal-level genome assembly of the orchid tree Bauhinia variegata (Leguminosae; Cercidoideae) supports the allotetraploid origin hypothesis of Bauhinia.</title>
        <authorList>
            <person name="Zhong Y."/>
            <person name="Chen Y."/>
            <person name="Zheng D."/>
            <person name="Pang J."/>
            <person name="Liu Y."/>
            <person name="Luo S."/>
            <person name="Meng S."/>
            <person name="Qian L."/>
            <person name="Wei D."/>
            <person name="Dai S."/>
            <person name="Zhou R."/>
        </authorList>
    </citation>
    <scope>NUCLEOTIDE SEQUENCE [LARGE SCALE GENOMIC DNA]</scope>
    <source>
        <strain evidence="1">BV-YZ2020</strain>
    </source>
</reference>
<dbReference type="Proteomes" id="UP000828941">
    <property type="component" value="Chromosome 13"/>
</dbReference>
<sequence>MTSWKSASDPSIGNFSLSLGGLNIPEVFIRNGDLLYWRSGPWNGSSFIGVPGMNSLYMDGYNMGNEEDGTAYLTFLTAKGTDFVTIVLNSHGRLEQTRYVDKKIDHKCTVQNSDCDVYGKCELDGEKKQTVKIVIIATIGTISTVAVCACVLWTWTAKDRGSWFWDCSESLRNKRRKALYMISRGKIYPKIQSGKMIGDLKEVKLQELPLFSFGKLATATNNFHLSNKLGEGGFGSVYKGILQDGQEIAAWKLWKEDNTSSLVDLEILDDEGSGKDILRCIHIGLLCVQELARNRPTMATVVSMLNSEIVNLPSPGQPAFVQREVMLNSQSSMENQSSHSTNNVTVTNIIGR</sequence>